<dbReference type="GO" id="GO:0030134">
    <property type="term" value="C:COPII-coated ER to Golgi transport vesicle"/>
    <property type="evidence" value="ECO:0007669"/>
    <property type="project" value="TreeGrafter"/>
</dbReference>
<keyword evidence="16" id="KW-1185">Reference proteome</keyword>
<accession>A0A7J7JSB4</accession>
<evidence type="ECO:0000256" key="2">
    <source>
        <dbReference type="ARBA" id="ARBA00022692"/>
    </source>
</evidence>
<dbReference type="SUPFAM" id="SSF49899">
    <property type="entry name" value="Concanavalin A-like lectins/glucanases"/>
    <property type="match status" value="1"/>
</dbReference>
<evidence type="ECO:0000256" key="11">
    <source>
        <dbReference type="ARBA" id="ARBA00046288"/>
    </source>
</evidence>
<evidence type="ECO:0000259" key="14">
    <source>
        <dbReference type="PROSITE" id="PS51328"/>
    </source>
</evidence>
<dbReference type="InterPro" id="IPR005052">
    <property type="entry name" value="Lectin_leg"/>
</dbReference>
<reference evidence="15" key="1">
    <citation type="submission" date="2020-06" db="EMBL/GenBank/DDBJ databases">
        <title>Draft genome of Bugula neritina, a colonial animal packing powerful symbionts and potential medicines.</title>
        <authorList>
            <person name="Rayko M."/>
        </authorList>
    </citation>
    <scope>NUCLEOTIDE SEQUENCE [LARGE SCALE GENOMIC DNA]</scope>
    <source>
        <strain evidence="15">Kwan_BN1</strain>
    </source>
</reference>
<keyword evidence="8 12" id="KW-0472">Membrane</keyword>
<feature type="signal peptide" evidence="13">
    <location>
        <begin position="1"/>
        <end position="28"/>
    </location>
</feature>
<keyword evidence="4 13" id="KW-0732">Signal</keyword>
<evidence type="ECO:0000256" key="4">
    <source>
        <dbReference type="ARBA" id="ARBA00022729"/>
    </source>
</evidence>
<dbReference type="InterPro" id="IPR051136">
    <property type="entry name" value="Intracellular_Lectin-GPT"/>
</dbReference>
<evidence type="ECO:0000256" key="1">
    <source>
        <dbReference type="ARBA" id="ARBA00004194"/>
    </source>
</evidence>
<evidence type="ECO:0000313" key="15">
    <source>
        <dbReference type="EMBL" id="KAF6029239.1"/>
    </source>
</evidence>
<dbReference type="AlphaFoldDB" id="A0A7J7JSB4"/>
<keyword evidence="6 12" id="KW-1133">Transmembrane helix</keyword>
<dbReference type="PANTHER" id="PTHR12223">
    <property type="entry name" value="VESICULAR MANNOSE-BINDING LECTIN"/>
    <property type="match status" value="1"/>
</dbReference>
<evidence type="ECO:0000256" key="5">
    <source>
        <dbReference type="ARBA" id="ARBA00022734"/>
    </source>
</evidence>
<sequence>MHPGLNLFSVFFFKYLLIFANQFYNVQSEYLRREHTLTSPYTGSYWDILGQSVIMTDRVRLTRDEQSQQGGLWNIQPIVYHNWEVHIQFAIHGQGENGLHGDGFAFWYAKDPLVLGDVFGYKNHFHGLAVLLDTYNNHNGAHNHQHPYISAMINNGTLAYDHDRDGTHTELAGCSVTARNVNHETFIAVRYLDNKLSVSTDIDNKQNWEECFVVEGVHLPTGYYLGLTAATGDLADNHDIISVKFYELESQLKQDDDYSKVEPSASIFSPPRDHVDDPKPGFFSGSWSGLKLLLIIVLLCVAVGVVVLVGFLVFQRHQDNSRKRFY</sequence>
<evidence type="ECO:0000256" key="8">
    <source>
        <dbReference type="ARBA" id="ARBA00023136"/>
    </source>
</evidence>
<evidence type="ECO:0000256" key="13">
    <source>
        <dbReference type="SAM" id="SignalP"/>
    </source>
</evidence>
<evidence type="ECO:0000256" key="7">
    <source>
        <dbReference type="ARBA" id="ARBA00023034"/>
    </source>
</evidence>
<dbReference type="GO" id="GO:0005789">
    <property type="term" value="C:endoplasmic reticulum membrane"/>
    <property type="evidence" value="ECO:0007669"/>
    <property type="project" value="TreeGrafter"/>
</dbReference>
<evidence type="ECO:0000256" key="6">
    <source>
        <dbReference type="ARBA" id="ARBA00022989"/>
    </source>
</evidence>
<protein>
    <recommendedName>
        <fullName evidence="14">L-type lectin-like domain-containing protein</fullName>
    </recommendedName>
</protein>
<comment type="subcellular location">
    <subcellularLocation>
        <location evidence="11">Endomembrane system</location>
        <topology evidence="11">Single-pass type I membrane protein</topology>
    </subcellularLocation>
    <subcellularLocation>
        <location evidence="1">Golgi apparatus membrane</location>
        <topology evidence="1">Single-pass membrane protein</topology>
    </subcellularLocation>
</comment>
<proteinExistence type="predicted"/>
<feature type="domain" description="L-type lectin-like" evidence="14">
    <location>
        <begin position="23"/>
        <end position="248"/>
    </location>
</feature>
<dbReference type="Pfam" id="PF03388">
    <property type="entry name" value="Lectin_leg-like"/>
    <property type="match status" value="1"/>
</dbReference>
<keyword evidence="9" id="KW-1015">Disulfide bond</keyword>
<evidence type="ECO:0000256" key="3">
    <source>
        <dbReference type="ARBA" id="ARBA00022723"/>
    </source>
</evidence>
<dbReference type="FunFam" id="2.60.120.200:FF:000017">
    <property type="entry name" value="Vesicular integral-membrane protein VIP36"/>
    <property type="match status" value="1"/>
</dbReference>
<keyword evidence="7" id="KW-0333">Golgi apparatus</keyword>
<dbReference type="GO" id="GO:0046872">
    <property type="term" value="F:metal ion binding"/>
    <property type="evidence" value="ECO:0007669"/>
    <property type="project" value="UniProtKB-KW"/>
</dbReference>
<keyword evidence="10" id="KW-0325">Glycoprotein</keyword>
<dbReference type="Gene3D" id="2.60.120.200">
    <property type="match status" value="1"/>
</dbReference>
<dbReference type="Proteomes" id="UP000593567">
    <property type="component" value="Unassembled WGS sequence"/>
</dbReference>
<keyword evidence="5" id="KW-0430">Lectin</keyword>
<feature type="transmembrane region" description="Helical" evidence="12">
    <location>
        <begin position="292"/>
        <end position="314"/>
    </location>
</feature>
<dbReference type="GO" id="GO:0006888">
    <property type="term" value="P:endoplasmic reticulum to Golgi vesicle-mediated transport"/>
    <property type="evidence" value="ECO:0007669"/>
    <property type="project" value="TreeGrafter"/>
</dbReference>
<keyword evidence="2 12" id="KW-0812">Transmembrane</keyword>
<dbReference type="PANTHER" id="PTHR12223:SF45">
    <property type="entry name" value="RE50040P"/>
    <property type="match status" value="1"/>
</dbReference>
<dbReference type="InterPro" id="IPR013320">
    <property type="entry name" value="ConA-like_dom_sf"/>
</dbReference>
<dbReference type="GO" id="GO:0000139">
    <property type="term" value="C:Golgi membrane"/>
    <property type="evidence" value="ECO:0007669"/>
    <property type="project" value="UniProtKB-SubCell"/>
</dbReference>
<keyword evidence="3" id="KW-0479">Metal-binding</keyword>
<dbReference type="GO" id="GO:0005537">
    <property type="term" value="F:D-mannose binding"/>
    <property type="evidence" value="ECO:0007669"/>
    <property type="project" value="TreeGrafter"/>
</dbReference>
<evidence type="ECO:0000256" key="9">
    <source>
        <dbReference type="ARBA" id="ARBA00023157"/>
    </source>
</evidence>
<dbReference type="EMBL" id="VXIV02001839">
    <property type="protein sequence ID" value="KAF6029239.1"/>
    <property type="molecule type" value="Genomic_DNA"/>
</dbReference>
<name>A0A7J7JSB4_BUGNE</name>
<comment type="caution">
    <text evidence="15">The sequence shown here is derived from an EMBL/GenBank/DDBJ whole genome shotgun (WGS) entry which is preliminary data.</text>
</comment>
<evidence type="ECO:0000256" key="12">
    <source>
        <dbReference type="SAM" id="Phobius"/>
    </source>
</evidence>
<gene>
    <name evidence="15" type="ORF">EB796_012451</name>
</gene>
<evidence type="ECO:0000313" key="16">
    <source>
        <dbReference type="Proteomes" id="UP000593567"/>
    </source>
</evidence>
<dbReference type="PROSITE" id="PS51328">
    <property type="entry name" value="L_LECTIN_LIKE"/>
    <property type="match status" value="1"/>
</dbReference>
<organism evidence="15 16">
    <name type="scientific">Bugula neritina</name>
    <name type="common">Brown bryozoan</name>
    <name type="synonym">Sertularia neritina</name>
    <dbReference type="NCBI Taxonomy" id="10212"/>
    <lineage>
        <taxon>Eukaryota</taxon>
        <taxon>Metazoa</taxon>
        <taxon>Spiralia</taxon>
        <taxon>Lophotrochozoa</taxon>
        <taxon>Bryozoa</taxon>
        <taxon>Gymnolaemata</taxon>
        <taxon>Cheilostomatida</taxon>
        <taxon>Flustrina</taxon>
        <taxon>Buguloidea</taxon>
        <taxon>Bugulidae</taxon>
        <taxon>Bugula</taxon>
    </lineage>
</organism>
<feature type="chain" id="PRO_5029561085" description="L-type lectin-like domain-containing protein" evidence="13">
    <location>
        <begin position="29"/>
        <end position="326"/>
    </location>
</feature>
<dbReference type="OrthoDB" id="270293at2759"/>
<evidence type="ECO:0000256" key="10">
    <source>
        <dbReference type="ARBA" id="ARBA00023180"/>
    </source>
</evidence>
<dbReference type="GO" id="GO:0005793">
    <property type="term" value="C:endoplasmic reticulum-Golgi intermediate compartment"/>
    <property type="evidence" value="ECO:0007669"/>
    <property type="project" value="TreeGrafter"/>
</dbReference>